<dbReference type="STRING" id="859654.BVAF_471"/>
<feature type="binding site" description="in other chain" evidence="13">
    <location>
        <position position="103"/>
    </location>
    <ligand>
        <name>substrate</name>
        <note>ligand shared between dimeric partners</note>
    </ligand>
</feature>
<dbReference type="GO" id="GO:0019521">
    <property type="term" value="P:D-gluconate metabolic process"/>
    <property type="evidence" value="ECO:0007669"/>
    <property type="project" value="UniProtKB-KW"/>
</dbReference>
<dbReference type="PIRSF" id="PIRSF000109">
    <property type="entry name" value="6PGD"/>
    <property type="match status" value="1"/>
</dbReference>
<dbReference type="InterPro" id="IPR006113">
    <property type="entry name" value="6PGDH_Gnd/GntZ"/>
</dbReference>
<dbReference type="AlphaFoldDB" id="E8Q733"/>
<evidence type="ECO:0000256" key="5">
    <source>
        <dbReference type="ARBA" id="ARBA00013011"/>
    </source>
</evidence>
<dbReference type="Gene3D" id="3.40.50.720">
    <property type="entry name" value="NAD(P)-binding Rossmann-like Domain"/>
    <property type="match status" value="1"/>
</dbReference>
<name>E8Q733_BLOVB</name>
<dbReference type="Gene3D" id="1.10.1040.10">
    <property type="entry name" value="N-(1-d-carboxylethyl)-l-norvaline Dehydrogenase, domain 2"/>
    <property type="match status" value="1"/>
</dbReference>
<keyword evidence="7 11" id="KW-0560">Oxidoreductase</keyword>
<dbReference type="Pfam" id="PF00393">
    <property type="entry name" value="6PGD"/>
    <property type="match status" value="1"/>
</dbReference>
<comment type="pathway">
    <text evidence="2 11 14">Carbohydrate degradation; pentose phosphate pathway; D-ribulose 5-phosphate from D-glucose 6-phosphate (oxidative stage): step 3/3.</text>
</comment>
<dbReference type="InterPro" id="IPR008927">
    <property type="entry name" value="6-PGluconate_DH-like_C_sf"/>
</dbReference>
<comment type="similarity">
    <text evidence="3 11 14">Belongs to the 6-phosphogluconate dehydrogenase family.</text>
</comment>
<dbReference type="Pfam" id="PF03446">
    <property type="entry name" value="NAD_binding_2"/>
    <property type="match status" value="1"/>
</dbReference>
<evidence type="ECO:0000256" key="4">
    <source>
        <dbReference type="ARBA" id="ARBA00011738"/>
    </source>
</evidence>
<dbReference type="FunFam" id="3.40.50.720:FF:000007">
    <property type="entry name" value="6-phosphogluconate dehydrogenase, decarboxylating"/>
    <property type="match status" value="1"/>
</dbReference>
<feature type="binding site" description="in other chain" evidence="13">
    <location>
        <position position="191"/>
    </location>
    <ligand>
        <name>substrate</name>
        <note>ligand shared between dimeric partners</note>
    </ligand>
</feature>
<dbReference type="RefSeq" id="WP_013516782.1">
    <property type="nucleotide sequence ID" value="NC_014909.2"/>
</dbReference>
<dbReference type="Proteomes" id="UP000007464">
    <property type="component" value="Chromosome"/>
</dbReference>
<dbReference type="GO" id="GO:0004616">
    <property type="term" value="F:phosphogluconate dehydrogenase (decarboxylating) activity"/>
    <property type="evidence" value="ECO:0007669"/>
    <property type="project" value="UniProtKB-EC"/>
</dbReference>
<dbReference type="InterPro" id="IPR036291">
    <property type="entry name" value="NAD(P)-bd_dom_sf"/>
</dbReference>
<dbReference type="GO" id="GO:0006098">
    <property type="term" value="P:pentose-phosphate shunt"/>
    <property type="evidence" value="ECO:0007669"/>
    <property type="project" value="UniProtKB-UniPathway"/>
</dbReference>
<reference evidence="16 17" key="1">
    <citation type="journal article" date="2010" name="BMC Genomics">
        <title>Unprecedented loss of ammonia assimilation capability in a urease-encoding bacterial mutualist.</title>
        <authorList>
            <person name="Williams L.E."/>
            <person name="Wernegreen J.J."/>
        </authorList>
    </citation>
    <scope>NUCLEOTIDE SEQUENCE [LARGE SCALE GENOMIC DNA]</scope>
    <source>
        <strain evidence="16 17">BVAF</strain>
    </source>
</reference>
<sequence>MLKKQEIGVVGMGTMGRNLALNIESKGYNVAIYNRSSGKTTQIIQNNLKKNLTPYFSLEKFVCALQKPRLIFLMITSGSCVDYLIQSLLNYVDDGDVLIDGGNSFYKDTIRRSLKLLEKKIHFIGLGISGGEEGALKGPSLMPGGSKDAYDIISCLLKKIAARIDNEACVEYIGPNGSGHYVKMVHNGIEYGDMQIISEIYCFLKQVLCLTYSQLIKVFNSWNQGELNSYLMDITTKIFMKKDEETNLPVLEYILDVAGNKGTGAWSTKDALDLEIPVTMITEAVFARYLSMLKEQRVKASTILLSPINNNVNIFTESVDNWIEKARQALYLSKIILYTQGFYQLRVSSIHNNWNLNFEKIAKIFRSGCIIRSKFLQNIIDIYSITPGIENLLLAPYCVNIANKYQQSLREIVSCGISYGIAMPALSSAISYYDSYRSAKLPANLIQAQRDYFGAHTYCRLDKPGVFHTQWSYLD</sequence>
<keyword evidence="9 11" id="KW-0570">Pentose shunt</keyword>
<dbReference type="InterPro" id="IPR006184">
    <property type="entry name" value="6PGdom_BS"/>
</dbReference>
<evidence type="ECO:0000256" key="2">
    <source>
        <dbReference type="ARBA" id="ARBA00004874"/>
    </source>
</evidence>
<dbReference type="UniPathway" id="UPA00115">
    <property type="reaction ID" value="UER00410"/>
</dbReference>
<dbReference type="KEGG" id="bva:BVAF_471"/>
<evidence type="ECO:0000256" key="14">
    <source>
        <dbReference type="RuleBase" id="RU000485"/>
    </source>
</evidence>
<evidence type="ECO:0000256" key="6">
    <source>
        <dbReference type="ARBA" id="ARBA00018193"/>
    </source>
</evidence>
<dbReference type="InterPro" id="IPR013328">
    <property type="entry name" value="6PGD_dom2"/>
</dbReference>
<evidence type="ECO:0000313" key="16">
    <source>
        <dbReference type="EMBL" id="ADV33857.1"/>
    </source>
</evidence>
<feature type="active site" description="Proton acceptor" evidence="12">
    <location>
        <position position="183"/>
    </location>
</feature>
<evidence type="ECO:0000256" key="12">
    <source>
        <dbReference type="PIRSR" id="PIRSR000109-1"/>
    </source>
</evidence>
<comment type="subunit">
    <text evidence="4 11">Homodimer.</text>
</comment>
<evidence type="ECO:0000256" key="13">
    <source>
        <dbReference type="PIRSR" id="PIRSR000109-2"/>
    </source>
</evidence>
<dbReference type="SUPFAM" id="SSF51735">
    <property type="entry name" value="NAD(P)-binding Rossmann-fold domains"/>
    <property type="match status" value="1"/>
</dbReference>
<dbReference type="HOGENOM" id="CLU_024540_4_2_6"/>
<feature type="domain" description="6-phosphogluconate dehydrogenase C-terminal" evidence="15">
    <location>
        <begin position="179"/>
        <end position="472"/>
    </location>
</feature>
<dbReference type="NCBIfam" id="TIGR00873">
    <property type="entry name" value="gnd"/>
    <property type="match status" value="1"/>
</dbReference>
<dbReference type="EC" id="1.1.1.44" evidence="5 11"/>
<dbReference type="SMART" id="SM01350">
    <property type="entry name" value="6PGD"/>
    <property type="match status" value="1"/>
</dbReference>
<accession>E8Q733</accession>
<dbReference type="SUPFAM" id="SSF48179">
    <property type="entry name" value="6-phosphogluconate dehydrogenase C-terminal domain-like"/>
    <property type="match status" value="1"/>
</dbReference>
<dbReference type="Gene3D" id="1.20.5.320">
    <property type="entry name" value="6-Phosphogluconate Dehydrogenase, domain 3"/>
    <property type="match status" value="1"/>
</dbReference>
<feature type="binding site" evidence="13">
    <location>
        <position position="456"/>
    </location>
    <ligand>
        <name>substrate</name>
        <note>ligand shared between dimeric partners</note>
    </ligand>
</feature>
<evidence type="ECO:0000256" key="7">
    <source>
        <dbReference type="ARBA" id="ARBA00023002"/>
    </source>
</evidence>
<evidence type="ECO:0000256" key="8">
    <source>
        <dbReference type="ARBA" id="ARBA00023064"/>
    </source>
</evidence>
<feature type="binding site" description="in other chain" evidence="13">
    <location>
        <position position="261"/>
    </location>
    <ligand>
        <name>substrate</name>
        <note>ligand shared between dimeric partners</note>
    </ligand>
</feature>
<gene>
    <name evidence="16" type="primary">gnd</name>
    <name evidence="16" type="ordered locus">BVAF_471</name>
</gene>
<evidence type="ECO:0000259" key="15">
    <source>
        <dbReference type="SMART" id="SM01350"/>
    </source>
</evidence>
<feature type="binding site" description="in other chain" evidence="13">
    <location>
        <begin position="129"/>
        <end position="131"/>
    </location>
    <ligand>
        <name>substrate</name>
        <note>ligand shared between dimeric partners</note>
    </ligand>
</feature>
<feature type="binding site" description="in other chain" evidence="13">
    <location>
        <position position="288"/>
    </location>
    <ligand>
        <name>substrate</name>
        <note>ligand shared between dimeric partners</note>
    </ligand>
</feature>
<dbReference type="PROSITE" id="PS00461">
    <property type="entry name" value="6PGD"/>
    <property type="match status" value="1"/>
</dbReference>
<dbReference type="FunFam" id="1.20.5.320:FF:000001">
    <property type="entry name" value="6-phosphogluconate dehydrogenase, decarboxylating"/>
    <property type="match status" value="1"/>
</dbReference>
<dbReference type="EMBL" id="CP002189">
    <property type="protein sequence ID" value="ADV33857.1"/>
    <property type="molecule type" value="Genomic_DNA"/>
</dbReference>
<dbReference type="InterPro" id="IPR006114">
    <property type="entry name" value="6PGDH_C"/>
</dbReference>
<evidence type="ECO:0000256" key="10">
    <source>
        <dbReference type="ARBA" id="ARBA00048640"/>
    </source>
</evidence>
<dbReference type="GO" id="GO:0050661">
    <property type="term" value="F:NADP binding"/>
    <property type="evidence" value="ECO:0007669"/>
    <property type="project" value="InterPro"/>
</dbReference>
<feature type="binding site" evidence="13">
    <location>
        <position position="450"/>
    </location>
    <ligand>
        <name>substrate</name>
        <note>ligand shared between dimeric partners</note>
    </ligand>
</feature>
<dbReference type="FunFam" id="1.10.1040.10:FF:000002">
    <property type="entry name" value="6-phosphogluconate dehydrogenase, decarboxylating"/>
    <property type="match status" value="1"/>
</dbReference>
<dbReference type="InterPro" id="IPR006183">
    <property type="entry name" value="Pgluconate_DH"/>
</dbReference>
<comment type="function">
    <text evidence="1 11">Catalyzes the oxidative decarboxylation of 6-phosphogluconate to ribulose 5-phosphate and CO(2), with concomitant reduction of NADP to NADPH.</text>
</comment>
<evidence type="ECO:0000256" key="9">
    <source>
        <dbReference type="ARBA" id="ARBA00023126"/>
    </source>
</evidence>
<dbReference type="NCBIfam" id="NF006765">
    <property type="entry name" value="PRK09287.1"/>
    <property type="match status" value="1"/>
</dbReference>
<comment type="catalytic activity">
    <reaction evidence="10 11 14">
        <text>6-phospho-D-gluconate + NADP(+) = D-ribulose 5-phosphate + CO2 + NADPH</text>
        <dbReference type="Rhea" id="RHEA:10116"/>
        <dbReference type="ChEBI" id="CHEBI:16526"/>
        <dbReference type="ChEBI" id="CHEBI:57783"/>
        <dbReference type="ChEBI" id="CHEBI:58121"/>
        <dbReference type="ChEBI" id="CHEBI:58349"/>
        <dbReference type="ChEBI" id="CHEBI:58759"/>
        <dbReference type="EC" id="1.1.1.44"/>
    </reaction>
</comment>
<organism evidence="16 17">
    <name type="scientific">Blochmanniella vafra (strain BVAF)</name>
    <dbReference type="NCBI Taxonomy" id="859654"/>
    <lineage>
        <taxon>Bacteria</taxon>
        <taxon>Pseudomonadati</taxon>
        <taxon>Pseudomonadota</taxon>
        <taxon>Gammaproteobacteria</taxon>
        <taxon>Enterobacterales</taxon>
        <taxon>Enterobacteriaceae</taxon>
        <taxon>ant endosymbionts</taxon>
        <taxon>Candidatus Blochmanniella</taxon>
    </lineage>
</organism>
<evidence type="ECO:0000256" key="3">
    <source>
        <dbReference type="ARBA" id="ARBA00008419"/>
    </source>
</evidence>
<dbReference type="PANTHER" id="PTHR11811">
    <property type="entry name" value="6-PHOSPHOGLUCONATE DEHYDROGENASE"/>
    <property type="match status" value="1"/>
</dbReference>
<proteinExistence type="inferred from homology"/>
<evidence type="ECO:0000313" key="17">
    <source>
        <dbReference type="Proteomes" id="UP000007464"/>
    </source>
</evidence>
<keyword evidence="17" id="KW-1185">Reference proteome</keyword>
<evidence type="ECO:0000256" key="1">
    <source>
        <dbReference type="ARBA" id="ARBA00002526"/>
    </source>
</evidence>
<feature type="binding site" description="in other chain" evidence="13">
    <location>
        <begin position="186"/>
        <end position="187"/>
    </location>
    <ligand>
        <name>substrate</name>
        <note>ligand shared between dimeric partners</note>
    </ligand>
</feature>
<dbReference type="InterPro" id="IPR006115">
    <property type="entry name" value="6PGDH_NADP-bd"/>
</dbReference>
<feature type="active site" description="Proton donor" evidence="12">
    <location>
        <position position="190"/>
    </location>
</feature>
<keyword evidence="8 14" id="KW-0311">Gluconate utilization</keyword>
<protein>
    <recommendedName>
        <fullName evidence="6 11">6-phosphogluconate dehydrogenase, decarboxylating</fullName>
        <ecNumber evidence="5 11">1.1.1.44</ecNumber>
    </recommendedName>
</protein>
<keyword evidence="11 14" id="KW-0521">NADP</keyword>
<dbReference type="PRINTS" id="PR00076">
    <property type="entry name" value="6PGDHDRGNASE"/>
</dbReference>
<evidence type="ECO:0000256" key="11">
    <source>
        <dbReference type="PIRNR" id="PIRNR000109"/>
    </source>
</evidence>
<dbReference type="OrthoDB" id="9804542at2"/>